<evidence type="ECO:0000313" key="2">
    <source>
        <dbReference type="EMBL" id="TKW57276.1"/>
    </source>
</evidence>
<accession>A0A4V6DHN8</accession>
<name>A0A4V6DHN8_9PEZI</name>
<comment type="caution">
    <text evidence="2">The sequence shown here is derived from an EMBL/GenBank/DDBJ whole genome shotgun (WGS) entry which is preliminary data.</text>
</comment>
<proteinExistence type="predicted"/>
<organism evidence="2 3">
    <name type="scientific">Colletotrichum tanaceti</name>
    <dbReference type="NCBI Taxonomy" id="1306861"/>
    <lineage>
        <taxon>Eukaryota</taxon>
        <taxon>Fungi</taxon>
        <taxon>Dikarya</taxon>
        <taxon>Ascomycota</taxon>
        <taxon>Pezizomycotina</taxon>
        <taxon>Sordariomycetes</taxon>
        <taxon>Hypocreomycetidae</taxon>
        <taxon>Glomerellales</taxon>
        <taxon>Glomerellaceae</taxon>
        <taxon>Colletotrichum</taxon>
        <taxon>Colletotrichum destructivum species complex</taxon>
    </lineage>
</organism>
<dbReference type="Proteomes" id="UP000310108">
    <property type="component" value="Unassembled WGS sequence"/>
</dbReference>
<dbReference type="AlphaFoldDB" id="A0A4V6DHN8"/>
<feature type="non-terminal residue" evidence="2">
    <location>
        <position position="1"/>
    </location>
</feature>
<feature type="compositionally biased region" description="Polar residues" evidence="1">
    <location>
        <begin position="32"/>
        <end position="42"/>
    </location>
</feature>
<reference evidence="2 3" key="1">
    <citation type="journal article" date="2019" name="PLoS ONE">
        <title>Comparative genome analysis indicates high evolutionary potential of pathogenicity genes in Colletotrichum tanaceti.</title>
        <authorList>
            <person name="Lelwala R.V."/>
            <person name="Korhonen P.K."/>
            <person name="Young N.D."/>
            <person name="Scott J.B."/>
            <person name="Ades P.A."/>
            <person name="Gasser R.B."/>
            <person name="Taylor P.W.J."/>
        </authorList>
    </citation>
    <scope>NUCLEOTIDE SEQUENCE [LARGE SCALE GENOMIC DNA]</scope>
    <source>
        <strain evidence="2">BRIP57314</strain>
    </source>
</reference>
<sequence length="81" mass="9306">VPLDSSNIKIAHQSQASEFHSRNHYRSRHYSGEQTRASPSRTHPSFILLSNIHLSTRDSFLQPLYMKGFINPSAVRSRRLS</sequence>
<evidence type="ECO:0000313" key="3">
    <source>
        <dbReference type="Proteomes" id="UP000310108"/>
    </source>
</evidence>
<dbReference type="EMBL" id="PJEX01000046">
    <property type="protein sequence ID" value="TKW57276.1"/>
    <property type="molecule type" value="Genomic_DNA"/>
</dbReference>
<evidence type="ECO:0000256" key="1">
    <source>
        <dbReference type="SAM" id="MobiDB-lite"/>
    </source>
</evidence>
<feature type="region of interest" description="Disordered" evidence="1">
    <location>
        <begin position="12"/>
        <end position="42"/>
    </location>
</feature>
<protein>
    <submittedName>
        <fullName evidence="2">Uncharacterized protein</fullName>
    </submittedName>
</protein>
<gene>
    <name evidence="2" type="ORF">CTA1_2219</name>
</gene>
<keyword evidence="3" id="KW-1185">Reference proteome</keyword>